<dbReference type="Gene3D" id="3.40.50.300">
    <property type="entry name" value="P-loop containing nucleotide triphosphate hydrolases"/>
    <property type="match status" value="1"/>
</dbReference>
<gene>
    <name evidence="7" type="ORF">SASPL_126061</name>
</gene>
<dbReference type="GO" id="GO:0031683">
    <property type="term" value="F:G-protein beta/gamma-subunit complex binding"/>
    <property type="evidence" value="ECO:0007669"/>
    <property type="project" value="InterPro"/>
</dbReference>
<keyword evidence="5" id="KW-0479">Metal-binding</keyword>
<feature type="region of interest" description="Disordered" evidence="6">
    <location>
        <begin position="77"/>
        <end position="105"/>
    </location>
</feature>
<sequence length="913" mass="103102">MTSVLRNFWPGASSSKNDDHDDEYSVEYSFAVEYSGPPLSHEIPQVVPVDVRRIPTAAVAANAVIIRNLAIPVLQPIGRKSDKSGNNSSIERKLSTGSRVGESVRDRGVYSSKLESFSEKEGVLEGRSVDAHNVFGESSSSSGTMGFSDGRDDSNQLSGSSDCEEMEEENKANVSNDDLSETTTCNSIEELEEECEAEASGAASRAPVVTFRDLSLTDSASEESDQDEAAMSPERPGLVEDVKGLCHRCCRKERFADREVCIVCNAKYCSRCVLRAMGSMPEGRKCNPCIGHRIHEPKRGTLGKSSRMMKKMLTRDAVKKIMSAELSCPVNQLPPHLIYVNDKPLSIEELVTLQSCSNPPKKLRPGRYWYDKVSGFWGKEGEPPCQIISPLLQTGYQIRRDVSNGATNVLINGREITNRELWLLWAAGIRYEGEPHFWISADGSCKLEGMNNVIAKLWEKKQAKMLCMALSLPLPSSRANPAGEDSVRERENVAMRIERSMMYKLLLVGCDQSGTSTIFKQAKILYNVPFSEDEKQNIKNMIQRNLYRYISILLEGREHFREEDAMDLRRRRADKPGPSVVKEESDHVDEKNAYSFSRNLENFSSWLQQITMTGNLEAIFPAATREYSPLVEELWKDKAFQAIYKRRNELPMLPRVANYFLDRAVEISRMDYEPSELDILYADGVTSSNGVASMEFSLPKSSQDGYMETLDHNEPPLSCELIRVHANSLGVNCKWLEMFEDSDLVLFCISLTEYAEYHEDINGTRSNKLLETKRLFERIITHPTLADKQFLLILNKFDLLDEMIYETPLSQCEWFQDFNPVMSKHPHNPNSNNNPSLAQRASHYVGVKFKRLFYSLTGRKLFVVQATGLEADSVDKALRYGKEILKWEDERHTVSMNQDSSESFDPSSSAYTS</sequence>
<evidence type="ECO:0008006" key="9">
    <source>
        <dbReference type="Google" id="ProtNLM"/>
    </source>
</evidence>
<dbReference type="PRINTS" id="PR00318">
    <property type="entry name" value="GPROTEINA"/>
</dbReference>
<dbReference type="InterPro" id="IPR053057">
    <property type="entry name" value="XLG_GTP-binding"/>
</dbReference>
<keyword evidence="2 4" id="KW-0342">GTP-binding</keyword>
<feature type="binding site" evidence="5">
    <location>
        <position position="688"/>
    </location>
    <ligand>
        <name>Mg(2+)</name>
        <dbReference type="ChEBI" id="CHEBI:18420"/>
    </ligand>
</feature>
<evidence type="ECO:0000256" key="4">
    <source>
        <dbReference type="PIRSR" id="PIRSR601019-1"/>
    </source>
</evidence>
<dbReference type="PROSITE" id="PS51882">
    <property type="entry name" value="G_ALPHA"/>
    <property type="match status" value="1"/>
</dbReference>
<dbReference type="OrthoDB" id="5817230at2759"/>
<dbReference type="SMART" id="SM00275">
    <property type="entry name" value="G_alpha"/>
    <property type="match status" value="1"/>
</dbReference>
<dbReference type="InterPro" id="IPR001019">
    <property type="entry name" value="Gprotein_alpha_su"/>
</dbReference>
<evidence type="ECO:0000256" key="1">
    <source>
        <dbReference type="ARBA" id="ARBA00022741"/>
    </source>
</evidence>
<feature type="region of interest" description="Disordered" evidence="6">
    <location>
        <begin position="133"/>
        <end position="181"/>
    </location>
</feature>
<feature type="binding site" evidence="4">
    <location>
        <begin position="795"/>
        <end position="798"/>
    </location>
    <ligand>
        <name>GTP</name>
        <dbReference type="ChEBI" id="CHEBI:37565"/>
    </ligand>
</feature>
<accession>A0A8X8ZQF3</accession>
<dbReference type="PANTHER" id="PTHR36486">
    <property type="entry name" value="OS01G0977800 PROTEIN"/>
    <property type="match status" value="1"/>
</dbReference>
<dbReference type="InterPro" id="IPR011025">
    <property type="entry name" value="GproteinA_insert"/>
</dbReference>
<dbReference type="Pfam" id="PF00503">
    <property type="entry name" value="G-alpha"/>
    <property type="match status" value="1"/>
</dbReference>
<keyword evidence="3" id="KW-0807">Transducer</keyword>
<reference evidence="7" key="2">
    <citation type="submission" date="2020-08" db="EMBL/GenBank/DDBJ databases">
        <title>Plant Genome Project.</title>
        <authorList>
            <person name="Zhang R.-G."/>
        </authorList>
    </citation>
    <scope>NUCLEOTIDE SEQUENCE</scope>
    <source>
        <strain evidence="7">Huo1</strain>
        <tissue evidence="7">Leaf</tissue>
    </source>
</reference>
<keyword evidence="5" id="KW-0460">Magnesium</keyword>
<dbReference type="AlphaFoldDB" id="A0A8X8ZQF3"/>
<feature type="binding site" evidence="5">
    <location>
        <position position="516"/>
    </location>
    <ligand>
        <name>Mg(2+)</name>
        <dbReference type="ChEBI" id="CHEBI:18420"/>
    </ligand>
</feature>
<keyword evidence="1 4" id="KW-0547">Nucleotide-binding</keyword>
<reference evidence="7" key="1">
    <citation type="submission" date="2018-01" db="EMBL/GenBank/DDBJ databases">
        <authorList>
            <person name="Mao J.F."/>
        </authorList>
    </citation>
    <scope>NUCLEOTIDE SEQUENCE</scope>
    <source>
        <strain evidence="7">Huo1</strain>
        <tissue evidence="7">Leaf</tissue>
    </source>
</reference>
<feature type="compositionally biased region" description="Low complexity" evidence="6">
    <location>
        <begin position="900"/>
        <end position="913"/>
    </location>
</feature>
<dbReference type="SUPFAM" id="SSF47895">
    <property type="entry name" value="Transducin (alpha subunit), insertion domain"/>
    <property type="match status" value="1"/>
</dbReference>
<feature type="region of interest" description="Disordered" evidence="6">
    <location>
        <begin position="894"/>
        <end position="913"/>
    </location>
</feature>
<dbReference type="SUPFAM" id="SSF52540">
    <property type="entry name" value="P-loop containing nucleoside triphosphate hydrolases"/>
    <property type="match status" value="1"/>
</dbReference>
<comment type="caution">
    <text evidence="7">The sequence shown here is derived from an EMBL/GenBank/DDBJ whole genome shotgun (WGS) entry which is preliminary data.</text>
</comment>
<dbReference type="GO" id="GO:0007186">
    <property type="term" value="P:G protein-coupled receptor signaling pathway"/>
    <property type="evidence" value="ECO:0007669"/>
    <property type="project" value="InterPro"/>
</dbReference>
<dbReference type="GO" id="GO:0005525">
    <property type="term" value="F:GTP binding"/>
    <property type="evidence" value="ECO:0007669"/>
    <property type="project" value="UniProtKB-KW"/>
</dbReference>
<dbReference type="Gene3D" id="1.10.400.10">
    <property type="entry name" value="GI Alpha 1, domain 2-like"/>
    <property type="match status" value="1"/>
</dbReference>
<name>A0A8X8ZQF3_SALSN</name>
<dbReference type="EMBL" id="PNBA02000009">
    <property type="protein sequence ID" value="KAG6413352.1"/>
    <property type="molecule type" value="Genomic_DNA"/>
</dbReference>
<feature type="region of interest" description="Disordered" evidence="6">
    <location>
        <begin position="1"/>
        <end position="21"/>
    </location>
</feature>
<evidence type="ECO:0000256" key="2">
    <source>
        <dbReference type="ARBA" id="ARBA00023134"/>
    </source>
</evidence>
<dbReference type="InterPro" id="IPR027417">
    <property type="entry name" value="P-loop_NTPase"/>
</dbReference>
<evidence type="ECO:0000256" key="6">
    <source>
        <dbReference type="SAM" id="MobiDB-lite"/>
    </source>
</evidence>
<evidence type="ECO:0000256" key="3">
    <source>
        <dbReference type="ARBA" id="ARBA00023224"/>
    </source>
</evidence>
<dbReference type="GO" id="GO:0046872">
    <property type="term" value="F:metal ion binding"/>
    <property type="evidence" value="ECO:0007669"/>
    <property type="project" value="UniProtKB-KW"/>
</dbReference>
<dbReference type="Proteomes" id="UP000298416">
    <property type="component" value="Unassembled WGS sequence"/>
</dbReference>
<feature type="compositionally biased region" description="Polar residues" evidence="6">
    <location>
        <begin position="172"/>
        <end position="181"/>
    </location>
</feature>
<keyword evidence="8" id="KW-1185">Reference proteome</keyword>
<dbReference type="PANTHER" id="PTHR36486:SF4">
    <property type="entry name" value="PH DOMAIN-CONTAINING PROTEIN"/>
    <property type="match status" value="1"/>
</dbReference>
<dbReference type="GO" id="GO:0003924">
    <property type="term" value="F:GTPase activity"/>
    <property type="evidence" value="ECO:0007669"/>
    <property type="project" value="InterPro"/>
</dbReference>
<evidence type="ECO:0000313" key="7">
    <source>
        <dbReference type="EMBL" id="KAG6413352.1"/>
    </source>
</evidence>
<protein>
    <recommendedName>
        <fullName evidence="9">Extra-large guanine nucleotide-binding protein 1-like</fullName>
    </recommendedName>
</protein>
<proteinExistence type="predicted"/>
<evidence type="ECO:0000313" key="8">
    <source>
        <dbReference type="Proteomes" id="UP000298416"/>
    </source>
</evidence>
<evidence type="ECO:0000256" key="5">
    <source>
        <dbReference type="PIRSR" id="PIRSR601019-2"/>
    </source>
</evidence>
<organism evidence="7">
    <name type="scientific">Salvia splendens</name>
    <name type="common">Scarlet sage</name>
    <dbReference type="NCBI Taxonomy" id="180675"/>
    <lineage>
        <taxon>Eukaryota</taxon>
        <taxon>Viridiplantae</taxon>
        <taxon>Streptophyta</taxon>
        <taxon>Embryophyta</taxon>
        <taxon>Tracheophyta</taxon>
        <taxon>Spermatophyta</taxon>
        <taxon>Magnoliopsida</taxon>
        <taxon>eudicotyledons</taxon>
        <taxon>Gunneridae</taxon>
        <taxon>Pentapetalae</taxon>
        <taxon>asterids</taxon>
        <taxon>lamiids</taxon>
        <taxon>Lamiales</taxon>
        <taxon>Lamiaceae</taxon>
        <taxon>Nepetoideae</taxon>
        <taxon>Mentheae</taxon>
        <taxon>Salviinae</taxon>
        <taxon>Salvia</taxon>
        <taxon>Salvia subgen. Calosphace</taxon>
        <taxon>core Calosphace</taxon>
    </lineage>
</organism>